<evidence type="ECO:0000313" key="3">
    <source>
        <dbReference type="EMBL" id="SHG12920.1"/>
    </source>
</evidence>
<organism evidence="3 4">
    <name type="scientific">Chryseobacterium vrystaatense</name>
    <dbReference type="NCBI Taxonomy" id="307480"/>
    <lineage>
        <taxon>Bacteria</taxon>
        <taxon>Pseudomonadati</taxon>
        <taxon>Bacteroidota</taxon>
        <taxon>Flavobacteriia</taxon>
        <taxon>Flavobacteriales</taxon>
        <taxon>Weeksellaceae</taxon>
        <taxon>Chryseobacterium group</taxon>
        <taxon>Chryseobacterium</taxon>
    </lineage>
</organism>
<accession>A0A1M5HA83</accession>
<protein>
    <recommendedName>
        <fullName evidence="2">AbiTii domain-containing protein</fullName>
    </recommendedName>
</protein>
<dbReference type="Proteomes" id="UP000184108">
    <property type="component" value="Unassembled WGS sequence"/>
</dbReference>
<name>A0A1M5HA83_9FLAO</name>
<gene>
    <name evidence="3" type="ORF">SAMN02787073_3634</name>
</gene>
<evidence type="ECO:0000313" key="4">
    <source>
        <dbReference type="Proteomes" id="UP000184108"/>
    </source>
</evidence>
<proteinExistence type="predicted"/>
<dbReference type="EMBL" id="FQVE01000004">
    <property type="protein sequence ID" value="SHG12920.1"/>
    <property type="molecule type" value="Genomic_DNA"/>
</dbReference>
<dbReference type="RefSeq" id="WP_073174777.1">
    <property type="nucleotide sequence ID" value="NZ_FQVE01000004.1"/>
</dbReference>
<feature type="coiled-coil region" evidence="1">
    <location>
        <begin position="162"/>
        <end position="189"/>
    </location>
</feature>
<sequence length="296" mass="33828">MIKQLITDIAYDNISLTQALTRAKLIESKIKNKPFKDWLKNEIEGYEDLDIPEYRIIPAPIILIAEFQLGQQIKIEVNLPDSFEQQTIEVSKFHKILMPISTIEESIKNITDPEWNMKLSIEHVDIFSQLYIKNVKAQGGWIKKGHRIVARLHFQNVVDLTKQKLLDILMDLNEKFPNLENDFENTKQNNETVSNIITNNIYAPNNNLNTAAGTNISIKSEYKNDLTPVQEKTLKDLGVNEIEIQQLNTILSENNKDKPEFGKKLMGWCASVGSSLAGRGIYDALPKISEFVTQLM</sequence>
<keyword evidence="1" id="KW-0175">Coiled coil</keyword>
<evidence type="ECO:0000259" key="2">
    <source>
        <dbReference type="Pfam" id="PF18864"/>
    </source>
</evidence>
<dbReference type="InterPro" id="IPR041304">
    <property type="entry name" value="AbiTii"/>
</dbReference>
<evidence type="ECO:0000256" key="1">
    <source>
        <dbReference type="SAM" id="Coils"/>
    </source>
</evidence>
<reference evidence="4" key="1">
    <citation type="submission" date="2016-11" db="EMBL/GenBank/DDBJ databases">
        <authorList>
            <person name="Varghese N."/>
            <person name="Submissions S."/>
        </authorList>
    </citation>
    <scope>NUCLEOTIDE SEQUENCE [LARGE SCALE GENOMIC DNA]</scope>
    <source>
        <strain evidence="4">YR203</strain>
    </source>
</reference>
<dbReference type="AlphaFoldDB" id="A0A1M5HA83"/>
<feature type="domain" description="AbiTii" evidence="2">
    <location>
        <begin position="2"/>
        <end position="195"/>
    </location>
</feature>
<dbReference type="Pfam" id="PF18864">
    <property type="entry name" value="AbiTii"/>
    <property type="match status" value="1"/>
</dbReference>